<accession>A0A328PQR9</accession>
<gene>
    <name evidence="1" type="ORF">DNK47_01230</name>
</gene>
<dbReference type="AlphaFoldDB" id="A0A328PQR9"/>
<proteinExistence type="predicted"/>
<name>A0A328PQR9_9MOLU</name>
<organism evidence="1 2">
    <name type="scientific">Mycoplasma wenyonii</name>
    <dbReference type="NCBI Taxonomy" id="65123"/>
    <lineage>
        <taxon>Bacteria</taxon>
        <taxon>Bacillati</taxon>
        <taxon>Mycoplasmatota</taxon>
        <taxon>Mollicutes</taxon>
        <taxon>Mycoplasmataceae</taxon>
        <taxon>Mycoplasma</taxon>
    </lineage>
</organism>
<evidence type="ECO:0000313" key="1">
    <source>
        <dbReference type="EMBL" id="RAO95228.1"/>
    </source>
</evidence>
<protein>
    <submittedName>
        <fullName evidence="1">Uncharacterized protein</fullName>
    </submittedName>
</protein>
<dbReference type="EMBL" id="QKVO01000002">
    <property type="protein sequence ID" value="RAO95228.1"/>
    <property type="molecule type" value="Genomic_DNA"/>
</dbReference>
<sequence length="75" mass="7611">MIPFKFFAPALVGLTGVGWVISGVVQKPAPKTIMDFVEMGTGGCIKGFKVDRVGNQPKISCTTGGGDSGCCSASG</sequence>
<reference evidence="2" key="1">
    <citation type="submission" date="2018-06" db="EMBL/GenBank/DDBJ databases">
        <authorList>
            <person name="Martinez Ocampo F."/>
            <person name="Quiroz Castaneda R.E."/>
            <person name="Rojas Lopez X."/>
        </authorList>
    </citation>
    <scope>NUCLEOTIDE SEQUENCE [LARGE SCALE GENOMIC DNA]</scope>
    <source>
        <strain evidence="2">INIFAP02</strain>
    </source>
</reference>
<dbReference type="Proteomes" id="UP000249762">
    <property type="component" value="Unassembled WGS sequence"/>
</dbReference>
<comment type="caution">
    <text evidence="1">The sequence shown here is derived from an EMBL/GenBank/DDBJ whole genome shotgun (WGS) entry which is preliminary data.</text>
</comment>
<keyword evidence="2" id="KW-1185">Reference proteome</keyword>
<evidence type="ECO:0000313" key="2">
    <source>
        <dbReference type="Proteomes" id="UP000249762"/>
    </source>
</evidence>
<dbReference type="RefSeq" id="WP_112665203.1">
    <property type="nucleotide sequence ID" value="NZ_QKVO01000002.1"/>
</dbReference>